<dbReference type="InterPro" id="IPR011501">
    <property type="entry name" value="Noc3_N"/>
</dbReference>
<dbReference type="AlphaFoldDB" id="L8H9T8"/>
<organism evidence="8 9">
    <name type="scientific">Acanthamoeba castellanii (strain ATCC 30010 / Neff)</name>
    <dbReference type="NCBI Taxonomy" id="1257118"/>
    <lineage>
        <taxon>Eukaryota</taxon>
        <taxon>Amoebozoa</taxon>
        <taxon>Discosea</taxon>
        <taxon>Longamoebia</taxon>
        <taxon>Centramoebida</taxon>
        <taxon>Acanthamoebidae</taxon>
        <taxon>Acanthamoeba</taxon>
    </lineage>
</organism>
<gene>
    <name evidence="8" type="ORF">ACA1_252030</name>
</gene>
<dbReference type="Pfam" id="PF03914">
    <property type="entry name" value="CBF"/>
    <property type="match status" value="1"/>
</dbReference>
<dbReference type="VEuPathDB" id="AmoebaDB:ACA1_252030"/>
<feature type="region of interest" description="Disordered" evidence="5">
    <location>
        <begin position="1"/>
        <end position="226"/>
    </location>
</feature>
<dbReference type="PANTHER" id="PTHR14428">
    <property type="entry name" value="NUCLEOLAR COMPLEX PROTEIN 3"/>
    <property type="match status" value="1"/>
</dbReference>
<dbReference type="GO" id="GO:0005730">
    <property type="term" value="C:nucleolus"/>
    <property type="evidence" value="ECO:0007669"/>
    <property type="project" value="UniProtKB-SubCell"/>
</dbReference>
<evidence type="ECO:0000259" key="6">
    <source>
        <dbReference type="Pfam" id="PF03914"/>
    </source>
</evidence>
<feature type="compositionally biased region" description="Acidic residues" evidence="5">
    <location>
        <begin position="154"/>
        <end position="198"/>
    </location>
</feature>
<dbReference type="GeneID" id="14923220"/>
<dbReference type="Pfam" id="PF07540">
    <property type="entry name" value="NOC3p"/>
    <property type="match status" value="1"/>
</dbReference>
<comment type="similarity">
    <text evidence="2">Belongs to the CBF/MAK21 family.</text>
</comment>
<keyword evidence="4" id="KW-0539">Nucleus</keyword>
<dbReference type="OMA" id="HYCPQVR"/>
<proteinExistence type="inferred from homology"/>
<evidence type="ECO:0000313" key="9">
    <source>
        <dbReference type="Proteomes" id="UP000011083"/>
    </source>
</evidence>
<evidence type="ECO:0000256" key="1">
    <source>
        <dbReference type="ARBA" id="ARBA00004604"/>
    </source>
</evidence>
<dbReference type="InterPro" id="IPR016903">
    <property type="entry name" value="Nucleolar_cplx-assoc_3"/>
</dbReference>
<dbReference type="PANTHER" id="PTHR14428:SF5">
    <property type="entry name" value="NUCLEOLAR COMPLEX PROTEIN 3 HOMOLOG"/>
    <property type="match status" value="1"/>
</dbReference>
<evidence type="ECO:0000256" key="4">
    <source>
        <dbReference type="ARBA" id="ARBA00023242"/>
    </source>
</evidence>
<reference evidence="8 9" key="1">
    <citation type="journal article" date="2013" name="Genome Biol.">
        <title>Genome of Acanthamoeba castellanii highlights extensive lateral gene transfer and early evolution of tyrosine kinase signaling.</title>
        <authorList>
            <person name="Clarke M."/>
            <person name="Lohan A.J."/>
            <person name="Liu B."/>
            <person name="Lagkouvardos I."/>
            <person name="Roy S."/>
            <person name="Zafar N."/>
            <person name="Bertelli C."/>
            <person name="Schilde C."/>
            <person name="Kianianmomeni A."/>
            <person name="Burglin T.R."/>
            <person name="Frech C."/>
            <person name="Turcotte B."/>
            <person name="Kopec K.O."/>
            <person name="Synnott J.M."/>
            <person name="Choo C."/>
            <person name="Paponov I."/>
            <person name="Finkler A."/>
            <person name="Soon Heng Tan C."/>
            <person name="Hutchins A.P."/>
            <person name="Weinmeier T."/>
            <person name="Rattei T."/>
            <person name="Chu J.S."/>
            <person name="Gimenez G."/>
            <person name="Irimia M."/>
            <person name="Rigden D.J."/>
            <person name="Fitzpatrick D.A."/>
            <person name="Lorenzo-Morales J."/>
            <person name="Bateman A."/>
            <person name="Chiu C.H."/>
            <person name="Tang P."/>
            <person name="Hegemann P."/>
            <person name="Fromm H."/>
            <person name="Raoult D."/>
            <person name="Greub G."/>
            <person name="Miranda-Saavedra D."/>
            <person name="Chen N."/>
            <person name="Nash P."/>
            <person name="Ginger M.L."/>
            <person name="Horn M."/>
            <person name="Schaap P."/>
            <person name="Caler L."/>
            <person name="Loftus B."/>
        </authorList>
    </citation>
    <scope>NUCLEOTIDE SEQUENCE [LARGE SCALE GENOMIC DNA]</scope>
    <source>
        <strain evidence="8 9">Neff</strain>
    </source>
</reference>
<dbReference type="Proteomes" id="UP000011083">
    <property type="component" value="Unassembled WGS sequence"/>
</dbReference>
<name>L8H9T8_ACACF</name>
<feature type="compositionally biased region" description="Acidic residues" evidence="5">
    <location>
        <begin position="137"/>
        <end position="147"/>
    </location>
</feature>
<dbReference type="RefSeq" id="XP_004367545.1">
    <property type="nucleotide sequence ID" value="XM_004367488.1"/>
</dbReference>
<accession>L8H9T8</accession>
<feature type="domain" description="Nucleolar complex-associated protein 3 N-terminal" evidence="7">
    <location>
        <begin position="228"/>
        <end position="316"/>
    </location>
</feature>
<dbReference type="InterPro" id="IPR005612">
    <property type="entry name" value="CCAAT-binding_factor"/>
</dbReference>
<feature type="compositionally biased region" description="Acidic residues" evidence="5">
    <location>
        <begin position="33"/>
        <end position="47"/>
    </location>
</feature>
<dbReference type="SUPFAM" id="SSF48371">
    <property type="entry name" value="ARM repeat"/>
    <property type="match status" value="1"/>
</dbReference>
<feature type="compositionally biased region" description="Basic and acidic residues" evidence="5">
    <location>
        <begin position="82"/>
        <end position="102"/>
    </location>
</feature>
<protein>
    <submittedName>
        <fullName evidence="8">Nucleolar complex associated protein, putative</fullName>
    </submittedName>
</protein>
<keyword evidence="3" id="KW-0175">Coiled coil</keyword>
<feature type="domain" description="CCAAT-binding factor" evidence="6">
    <location>
        <begin position="561"/>
        <end position="712"/>
    </location>
</feature>
<evidence type="ECO:0000313" key="8">
    <source>
        <dbReference type="EMBL" id="ELR22289.1"/>
    </source>
</evidence>
<evidence type="ECO:0000256" key="2">
    <source>
        <dbReference type="ARBA" id="ARBA00007797"/>
    </source>
</evidence>
<dbReference type="GO" id="GO:0006270">
    <property type="term" value="P:DNA replication initiation"/>
    <property type="evidence" value="ECO:0007669"/>
    <property type="project" value="TreeGrafter"/>
</dbReference>
<dbReference type="InterPro" id="IPR016024">
    <property type="entry name" value="ARM-type_fold"/>
</dbReference>
<dbReference type="GO" id="GO:0003682">
    <property type="term" value="F:chromatin binding"/>
    <property type="evidence" value="ECO:0007669"/>
    <property type="project" value="TreeGrafter"/>
</dbReference>
<sequence length="855" mass="97194">MKSTKPDKKAKGAQRRTMGGKKGAPAEAAPPKEEEEEEEEEVGEEDLEFFKGNTQFANFLGGVDPKNLTDLLGNKTTRRASKKAERERQKKDNTEAEWERKPRTASWDEAPEIPRLPVKDAHGNLIVAKEYRKLGADESDEDGSEAEAEVKEEGVEDGDEGDDMDHDETDGASIKDEDEEDEEEDDEDDEEEEEEMEVEQAAKKEKKGKEMVSELQKFHSRQQQNEHTKMHIAHLCTKIIEDPEENMLKELTEMCFQDDAIAQKLAVLSLLEVFKDIIPGYRVRLPTAEEKQMKVSKEVKKVREFEARLLSSYQKYLQKLEKIMKYKPAQGDEAPHVKVDVHYRILAVKSVPHFNFTWNIISLLVPYLASNNAELRTQCIKAIHTVFENDKQGGTTRQTVKLIGQFVKSKGFRSRPETIEVLLHIKFTDMLKEGDVTLDPAKTHLSKKDKKKLTKKQYRALQEFKVMKEVEAEMKEAEAAQSKEERKTIQTDILRSVFITYFRVLKRTTNSPLLPSVLRGLVRYTRFINIDFIQDIITALRELIGQDNSPLSVPTQLQCAITALQMLQQNSLMYNALNIDLKELYARLYELLPFIPTHSIKSPELVKSLLHCLSLMSKDKKQVSVNRMAGFAKRLMNIAMCLPPNACLAIISIIKEIFNRHPRSQQLLDSEFVGSGTFMAEVSDPEHANPLASTLWEFPMAKDYYHPTVVDYSARVLQAFVEADGGHAKPVQAPGGVSPAAKSEPMALYKAFQFETVGFNPAIPKPRAHPLEKILRKQSKGRRRRAQEFFIRAPKGEPSAFMQSALAQTEGIGAGGLEEFREQARLWTQVYHDLELLPATRKSAKSSAKRQHQLS</sequence>
<evidence type="ECO:0000256" key="5">
    <source>
        <dbReference type="SAM" id="MobiDB-lite"/>
    </source>
</evidence>
<evidence type="ECO:0000259" key="7">
    <source>
        <dbReference type="Pfam" id="PF07540"/>
    </source>
</evidence>
<comment type="subcellular location">
    <subcellularLocation>
        <location evidence="1">Nucleus</location>
        <location evidence="1">Nucleolus</location>
    </subcellularLocation>
</comment>
<keyword evidence="9" id="KW-1185">Reference proteome</keyword>
<dbReference type="OrthoDB" id="10263597at2759"/>
<dbReference type="KEGG" id="acan:ACA1_252030"/>
<dbReference type="STRING" id="1257118.L8H9T8"/>
<evidence type="ECO:0000256" key="3">
    <source>
        <dbReference type="ARBA" id="ARBA00023054"/>
    </source>
</evidence>
<feature type="compositionally biased region" description="Basic and acidic residues" evidence="5">
    <location>
        <begin position="1"/>
        <end position="10"/>
    </location>
</feature>
<feature type="compositionally biased region" description="Basic and acidic residues" evidence="5">
    <location>
        <begin position="200"/>
        <end position="212"/>
    </location>
</feature>
<dbReference type="EMBL" id="KB007885">
    <property type="protein sequence ID" value="ELR22289.1"/>
    <property type="molecule type" value="Genomic_DNA"/>
</dbReference>